<feature type="non-terminal residue" evidence="9">
    <location>
        <position position="1"/>
    </location>
</feature>
<evidence type="ECO:0000256" key="1">
    <source>
        <dbReference type="ARBA" id="ARBA00022679"/>
    </source>
</evidence>
<keyword evidence="2" id="KW-0547">Nucleotide-binding</keyword>
<dbReference type="CDD" id="cd07781">
    <property type="entry name" value="ASKHA_NBD_FGGY_L-RBK"/>
    <property type="match status" value="1"/>
</dbReference>
<protein>
    <recommendedName>
        <fullName evidence="10">Carbohydrate kinase FGGY C-terminal domain-containing protein</fullName>
    </recommendedName>
</protein>
<dbReference type="InterPro" id="IPR018483">
    <property type="entry name" value="Carb_kinase_FGGY_CS"/>
</dbReference>
<dbReference type="InterPro" id="IPR018485">
    <property type="entry name" value="FGGY_C"/>
</dbReference>
<name>A0A381VJ74_9ZZZZ</name>
<evidence type="ECO:0000259" key="7">
    <source>
        <dbReference type="Pfam" id="PF00370"/>
    </source>
</evidence>
<dbReference type="AlphaFoldDB" id="A0A381VJ74"/>
<feature type="domain" description="Carbohydrate kinase FGGY C-terminal" evidence="8">
    <location>
        <begin position="137"/>
        <end position="320"/>
    </location>
</feature>
<keyword evidence="4" id="KW-0067">ATP-binding</keyword>
<dbReference type="Pfam" id="PF02782">
    <property type="entry name" value="FGGY_C"/>
    <property type="match status" value="1"/>
</dbReference>
<evidence type="ECO:0000259" key="8">
    <source>
        <dbReference type="Pfam" id="PF02782"/>
    </source>
</evidence>
<keyword evidence="3" id="KW-0418">Kinase</keyword>
<dbReference type="GO" id="GO:0008741">
    <property type="term" value="F:ribulokinase activity"/>
    <property type="evidence" value="ECO:0007669"/>
    <property type="project" value="InterPro"/>
</dbReference>
<dbReference type="InterPro" id="IPR043129">
    <property type="entry name" value="ATPase_NBD"/>
</dbReference>
<evidence type="ECO:0000256" key="4">
    <source>
        <dbReference type="ARBA" id="ARBA00022840"/>
    </source>
</evidence>
<keyword evidence="6" id="KW-0119">Carbohydrate metabolism</keyword>
<dbReference type="SUPFAM" id="SSF53067">
    <property type="entry name" value="Actin-like ATPase domain"/>
    <property type="match status" value="2"/>
</dbReference>
<dbReference type="Gene3D" id="3.30.420.40">
    <property type="match status" value="2"/>
</dbReference>
<reference evidence="9" key="1">
    <citation type="submission" date="2018-05" db="EMBL/GenBank/DDBJ databases">
        <authorList>
            <person name="Lanie J.A."/>
            <person name="Ng W.-L."/>
            <person name="Kazmierczak K.M."/>
            <person name="Andrzejewski T.M."/>
            <person name="Davidsen T.M."/>
            <person name="Wayne K.J."/>
            <person name="Tettelin H."/>
            <person name="Glass J.I."/>
            <person name="Rusch D."/>
            <person name="Podicherti R."/>
            <person name="Tsui H.-C.T."/>
            <person name="Winkler M.E."/>
        </authorList>
    </citation>
    <scope>NUCLEOTIDE SEQUENCE</scope>
</reference>
<keyword evidence="5" id="KW-0054">Arabinose catabolism</keyword>
<evidence type="ECO:0000256" key="2">
    <source>
        <dbReference type="ARBA" id="ARBA00022741"/>
    </source>
</evidence>
<keyword evidence="1" id="KW-0808">Transferase</keyword>
<dbReference type="GO" id="GO:0019569">
    <property type="term" value="P:L-arabinose catabolic process to D-xylulose 5-phosphate"/>
    <property type="evidence" value="ECO:0007669"/>
    <property type="project" value="InterPro"/>
</dbReference>
<dbReference type="EMBL" id="UINC01008994">
    <property type="protein sequence ID" value="SVA40405.1"/>
    <property type="molecule type" value="Genomic_DNA"/>
</dbReference>
<dbReference type="InterPro" id="IPR005929">
    <property type="entry name" value="Ribulokinase"/>
</dbReference>
<organism evidence="9">
    <name type="scientific">marine metagenome</name>
    <dbReference type="NCBI Taxonomy" id="408172"/>
    <lineage>
        <taxon>unclassified sequences</taxon>
        <taxon>metagenomes</taxon>
        <taxon>ecological metagenomes</taxon>
    </lineage>
</organism>
<proteinExistence type="predicted"/>
<evidence type="ECO:0000256" key="6">
    <source>
        <dbReference type="ARBA" id="ARBA00023277"/>
    </source>
</evidence>
<dbReference type="GO" id="GO:0005524">
    <property type="term" value="F:ATP binding"/>
    <property type="evidence" value="ECO:0007669"/>
    <property type="project" value="UniProtKB-KW"/>
</dbReference>
<evidence type="ECO:0008006" key="10">
    <source>
        <dbReference type="Google" id="ProtNLM"/>
    </source>
</evidence>
<accession>A0A381VJ74</accession>
<evidence type="ECO:0000313" key="9">
    <source>
        <dbReference type="EMBL" id="SVA40405.1"/>
    </source>
</evidence>
<dbReference type="GO" id="GO:0005737">
    <property type="term" value="C:cytoplasm"/>
    <property type="evidence" value="ECO:0007669"/>
    <property type="project" value="TreeGrafter"/>
</dbReference>
<dbReference type="Pfam" id="PF00370">
    <property type="entry name" value="FGGY_N"/>
    <property type="match status" value="1"/>
</dbReference>
<dbReference type="GO" id="GO:0019150">
    <property type="term" value="F:D-ribulokinase activity"/>
    <property type="evidence" value="ECO:0007669"/>
    <property type="project" value="TreeGrafter"/>
</dbReference>
<dbReference type="InterPro" id="IPR018484">
    <property type="entry name" value="FGGY_N"/>
</dbReference>
<dbReference type="PANTHER" id="PTHR43435:SF4">
    <property type="entry name" value="FGGY CARBOHYDRATE KINASE DOMAIN-CONTAINING PROTEIN"/>
    <property type="match status" value="1"/>
</dbReference>
<dbReference type="PANTHER" id="PTHR43435">
    <property type="entry name" value="RIBULOKINASE"/>
    <property type="match status" value="1"/>
</dbReference>
<gene>
    <name evidence="9" type="ORF">METZ01_LOCUS93259</name>
</gene>
<sequence>NGQGPVSAEWMIPKALWIHENEPELFDRATTICEFQDYINLHLTGRRVASINNVSARWHYDRTRGGIPETLLEKLGLSALSEKWPSEVLNLGEQIGGLTAKASEHLGLPKNLPVVQAGADAFIGMIGLGVVRPGSLAFITGSSHLQLGLSEKAFNGTGVWGTYCDALLPGIHAVEGGQTSTGSVVNWLKKLYGVEDYEVLNREAKKLPAGSEGLIVQEHFQGNRTPHTDPLSRGVFHGLTLKHQRAHLFRAVIEGVAFGSELILETMRNNGFIPERIVIAGGATRSPLWLQIHADVSDLPLTLTKVSDAPTLGCAILAAAGVGVYENVQSAADMMVQVEGVVKPNSETHQEYQPYYENYKQTYHAMSQLRMNLERK</sequence>
<evidence type="ECO:0000256" key="5">
    <source>
        <dbReference type="ARBA" id="ARBA00022935"/>
    </source>
</evidence>
<evidence type="ECO:0000256" key="3">
    <source>
        <dbReference type="ARBA" id="ARBA00022777"/>
    </source>
</evidence>
<dbReference type="PROSITE" id="PS00445">
    <property type="entry name" value="FGGY_KINASES_2"/>
    <property type="match status" value="1"/>
</dbReference>
<feature type="domain" description="Carbohydrate kinase FGGY N-terminal" evidence="7">
    <location>
        <begin position="13"/>
        <end position="127"/>
    </location>
</feature>